<accession>A0AAV5VPW1</accession>
<sequence>STGGLGASEHAFEALRKTTGRSGGFHRLSTMYSSMTDREYQDSRKRRAPELDAYPNGFKMRAESGYTNDEDDYEEEDPVEEDAIGEAHRNLSLNDRPPPPRPRLAGRREEPHSIYDGNNCLSLEKVRKNYIE</sequence>
<feature type="region of interest" description="Disordered" evidence="1">
    <location>
        <begin position="1"/>
        <end position="117"/>
    </location>
</feature>
<dbReference type="AlphaFoldDB" id="A0AAV5VPW1"/>
<evidence type="ECO:0000313" key="2">
    <source>
        <dbReference type="EMBL" id="GMT20010.1"/>
    </source>
</evidence>
<organism evidence="2 3">
    <name type="scientific">Pristionchus fissidentatus</name>
    <dbReference type="NCBI Taxonomy" id="1538716"/>
    <lineage>
        <taxon>Eukaryota</taxon>
        <taxon>Metazoa</taxon>
        <taxon>Ecdysozoa</taxon>
        <taxon>Nematoda</taxon>
        <taxon>Chromadorea</taxon>
        <taxon>Rhabditida</taxon>
        <taxon>Rhabditina</taxon>
        <taxon>Diplogasteromorpha</taxon>
        <taxon>Diplogasteroidea</taxon>
        <taxon>Neodiplogasteridae</taxon>
        <taxon>Pristionchus</taxon>
    </lineage>
</organism>
<dbReference type="Proteomes" id="UP001432322">
    <property type="component" value="Unassembled WGS sequence"/>
</dbReference>
<name>A0AAV5VPW1_9BILA</name>
<evidence type="ECO:0000313" key="3">
    <source>
        <dbReference type="Proteomes" id="UP001432322"/>
    </source>
</evidence>
<feature type="compositionally biased region" description="Acidic residues" evidence="1">
    <location>
        <begin position="68"/>
        <end position="84"/>
    </location>
</feature>
<feature type="non-terminal residue" evidence="2">
    <location>
        <position position="1"/>
    </location>
</feature>
<dbReference type="EMBL" id="BTSY01000003">
    <property type="protein sequence ID" value="GMT20010.1"/>
    <property type="molecule type" value="Genomic_DNA"/>
</dbReference>
<reference evidence="2" key="1">
    <citation type="submission" date="2023-10" db="EMBL/GenBank/DDBJ databases">
        <title>Genome assembly of Pristionchus species.</title>
        <authorList>
            <person name="Yoshida K."/>
            <person name="Sommer R.J."/>
        </authorList>
    </citation>
    <scope>NUCLEOTIDE SEQUENCE</scope>
    <source>
        <strain evidence="2">RS5133</strain>
    </source>
</reference>
<protein>
    <submittedName>
        <fullName evidence="2">Uncharacterized protein</fullName>
    </submittedName>
</protein>
<gene>
    <name evidence="2" type="ORF">PFISCL1PPCAC_11307</name>
</gene>
<feature type="non-terminal residue" evidence="2">
    <location>
        <position position="132"/>
    </location>
</feature>
<comment type="caution">
    <text evidence="2">The sequence shown here is derived from an EMBL/GenBank/DDBJ whole genome shotgun (WGS) entry which is preliminary data.</text>
</comment>
<evidence type="ECO:0000256" key="1">
    <source>
        <dbReference type="SAM" id="MobiDB-lite"/>
    </source>
</evidence>
<proteinExistence type="predicted"/>
<keyword evidence="3" id="KW-1185">Reference proteome</keyword>